<dbReference type="InterPro" id="IPR004900">
    <property type="entry name" value="Poxvirus_P35"/>
</dbReference>
<keyword evidence="7" id="KW-0426">Late protein</keyword>
<evidence type="ECO:0000256" key="1">
    <source>
        <dbReference type="ARBA" id="ARBA00004381"/>
    </source>
</evidence>
<evidence type="ECO:0000256" key="11">
    <source>
        <dbReference type="SAM" id="Phobius"/>
    </source>
</evidence>
<organism evidence="12 13">
    <name type="scientific">Turkeypox virus</name>
    <dbReference type="NCBI Taxonomy" id="336486"/>
    <lineage>
        <taxon>Viruses</taxon>
        <taxon>Varidnaviria</taxon>
        <taxon>Bamfordvirae</taxon>
        <taxon>Nucleocytoviricota</taxon>
        <taxon>Pokkesviricetes</taxon>
        <taxon>Chitovirales</taxon>
        <taxon>Poxviridae</taxon>
        <taxon>Chordopoxvirinae</taxon>
        <taxon>Avipoxvirus</taxon>
        <taxon>Avipoxvirus turkeypox</taxon>
    </lineage>
</organism>
<evidence type="ECO:0000256" key="7">
    <source>
        <dbReference type="ARBA" id="ARBA00022921"/>
    </source>
</evidence>
<dbReference type="GO" id="GO:0019031">
    <property type="term" value="C:viral envelope"/>
    <property type="evidence" value="ECO:0007669"/>
    <property type="project" value="UniProtKB-KW"/>
</dbReference>
<keyword evidence="5" id="KW-0946">Virion</keyword>
<protein>
    <submittedName>
        <fullName evidence="12">Virion envelope protein</fullName>
    </submittedName>
</protein>
<dbReference type="RefSeq" id="YP_009177125.1">
    <property type="nucleotide sequence ID" value="NC_028238.1"/>
</dbReference>
<dbReference type="GO" id="GO:0046718">
    <property type="term" value="P:symbiont entry into host cell"/>
    <property type="evidence" value="ECO:0007669"/>
    <property type="project" value="UniProtKB-KW"/>
</dbReference>
<dbReference type="GO" id="GO:0019062">
    <property type="term" value="P:virion attachment to host cell"/>
    <property type="evidence" value="ECO:0007669"/>
    <property type="project" value="UniProtKB-KW"/>
</dbReference>
<evidence type="ECO:0000256" key="4">
    <source>
        <dbReference type="ARBA" id="ARBA00022804"/>
    </source>
</evidence>
<proteinExistence type="predicted"/>
<keyword evidence="3 11" id="KW-0812">Transmembrane</keyword>
<evidence type="ECO:0000256" key="9">
    <source>
        <dbReference type="ARBA" id="ARBA00023136"/>
    </source>
</evidence>
<reference evidence="12 13" key="1">
    <citation type="journal article" date="2015" name="Infect. Genet. Evol.">
        <title>Unique genomic organization of a novel Avipoxvirus detected in turkey (Meleagris gallopavo).</title>
        <authorList>
            <person name="Banyai K."/>
            <person name="Palya V."/>
            <person name="Denes B."/>
            <person name="Glavits R."/>
            <person name="Ivanics E."/>
            <person name="Horvath B."/>
            <person name="Farkas S.L."/>
            <person name="Marton S."/>
            <person name="Balint A."/>
            <person name="Gyuranecz M."/>
            <person name="Erdelyi K."/>
            <person name="Dan A."/>
        </authorList>
    </citation>
    <scope>NUCLEOTIDE SEQUENCE [LARGE SCALE GENOMIC DNA]</scope>
    <source>
        <strain evidence="12 13">TKPV-HU1124/2011</strain>
    </source>
</reference>
<keyword evidence="2" id="KW-0945">Host-virus interaction</keyword>
<evidence type="ECO:0000256" key="5">
    <source>
        <dbReference type="ARBA" id="ARBA00022844"/>
    </source>
</evidence>
<evidence type="ECO:0000256" key="10">
    <source>
        <dbReference type="ARBA" id="ARBA00023296"/>
    </source>
</evidence>
<evidence type="ECO:0000313" key="12">
    <source>
        <dbReference type="EMBL" id="ALA62478.1"/>
    </source>
</evidence>
<feature type="transmembrane region" description="Helical" evidence="11">
    <location>
        <begin position="308"/>
        <end position="325"/>
    </location>
</feature>
<keyword evidence="8 11" id="KW-1133">Transmembrane helix</keyword>
<evidence type="ECO:0000256" key="6">
    <source>
        <dbReference type="ARBA" id="ARBA00022879"/>
    </source>
</evidence>
<keyword evidence="13" id="KW-1185">Reference proteome</keyword>
<evidence type="ECO:0000256" key="8">
    <source>
        <dbReference type="ARBA" id="ARBA00022989"/>
    </source>
</evidence>
<dbReference type="Pfam" id="PF03213">
    <property type="entry name" value="Pox_P35"/>
    <property type="match status" value="1"/>
</dbReference>
<keyword evidence="6 12" id="KW-0261">Viral envelope protein</keyword>
<keyword evidence="10" id="KW-1160">Virus entry into host cell</keyword>
<sequence>MASRDMLSYSKNIQNIFVINTIGRSPNSVVPFKVLPLSEWTYHKGITDEHEYPYSPVNGIDPKAYDGMIRDEYPVIKDDREPKVGYQDDDYTEEIAARDVFYSDLCRLTCTEETKMSIANHMSLWRFIIQNSDSMPEYVIIMEDVNTVNNETFLTNIDNIIAVLKENNIDMLQLITHNKIMKDRKFKRIEILPGLDIYKGGLDISLTAYIIRQDAIKNLYNYFSNNKPSLDMTLEIIKLEKTLDINRYVMDNDSFIRYDYKLKNAYRNSTKNKSSVKSRIDNWIMNNYPSFYNKMYTPLFSVFGKYDVTMLLLVAIVVIIGLAIFDVNNKFVWLLSGIFFSYSLN</sequence>
<evidence type="ECO:0000256" key="2">
    <source>
        <dbReference type="ARBA" id="ARBA00022581"/>
    </source>
</evidence>
<dbReference type="KEGG" id="vg:26122794"/>
<dbReference type="Proteomes" id="UP000142477">
    <property type="component" value="Segment"/>
</dbReference>
<keyword evidence="4" id="KW-1161">Viral attachment to host cell</keyword>
<evidence type="ECO:0000313" key="13">
    <source>
        <dbReference type="Proteomes" id="UP000142477"/>
    </source>
</evidence>
<dbReference type="GeneID" id="26122794"/>
<dbReference type="GO" id="GO:0055036">
    <property type="term" value="C:virion membrane"/>
    <property type="evidence" value="ECO:0007669"/>
    <property type="project" value="UniProtKB-SubCell"/>
</dbReference>
<keyword evidence="9 11" id="KW-0472">Membrane</keyword>
<dbReference type="EMBL" id="KP728110">
    <property type="protein sequence ID" value="ALA62478.1"/>
    <property type="molecule type" value="Genomic_DNA"/>
</dbReference>
<name>A0A0M3ZJN2_9POXV</name>
<accession>A0A0M3ZJN2</accession>
<comment type="subcellular location">
    <subcellularLocation>
        <location evidence="1">Virion membrane</location>
        <topology evidence="1">Single-pass membrane protein</topology>
    </subcellularLocation>
</comment>
<dbReference type="OrthoDB" id="9093at10239"/>
<evidence type="ECO:0000256" key="3">
    <source>
        <dbReference type="ARBA" id="ARBA00022692"/>
    </source>
</evidence>